<evidence type="ECO:0000313" key="2">
    <source>
        <dbReference type="Proteomes" id="UP000464658"/>
    </source>
</evidence>
<accession>A0A5S9MIY6</accession>
<name>A0A5S9MIY6_BACIA</name>
<gene>
    <name evidence="1" type="ORF">BsIDN1_51940</name>
</gene>
<evidence type="ECO:0000313" key="1">
    <source>
        <dbReference type="EMBL" id="BBP91576.1"/>
    </source>
</evidence>
<dbReference type="EMBL" id="AP021906">
    <property type="protein sequence ID" value="BBP91576.1"/>
    <property type="molecule type" value="Genomic_DNA"/>
</dbReference>
<dbReference type="Proteomes" id="UP000464658">
    <property type="component" value="Chromosome"/>
</dbReference>
<proteinExistence type="predicted"/>
<protein>
    <submittedName>
        <fullName evidence="1">Uncharacterized protein</fullName>
    </submittedName>
</protein>
<organism evidence="1 2">
    <name type="scientific">Bacillus safensis</name>
    <dbReference type="NCBI Taxonomy" id="561879"/>
    <lineage>
        <taxon>Bacteria</taxon>
        <taxon>Bacillati</taxon>
        <taxon>Bacillota</taxon>
        <taxon>Bacilli</taxon>
        <taxon>Bacillales</taxon>
        <taxon>Bacillaceae</taxon>
        <taxon>Bacillus</taxon>
    </lineage>
</organism>
<dbReference type="AlphaFoldDB" id="A0A5S9MIY6"/>
<sequence length="46" mass="5093">MSCWLGKPEEVAKSSMRISLTYGQGPELTPQIITSIAQSVKKLKKE</sequence>
<reference evidence="1 2" key="1">
    <citation type="submission" date="2019-12" db="EMBL/GenBank/DDBJ databases">
        <title>Full genome sequence of a Bacillus safensis strain isolated from commercially available natto in Indonesia.</title>
        <authorList>
            <person name="Yoshida M."/>
            <person name="Uomi M."/>
            <person name="Waturangi D."/>
            <person name="Ekaputri J.J."/>
            <person name="Setiamarga D.H.E."/>
        </authorList>
    </citation>
    <scope>NUCLEOTIDE SEQUENCE [LARGE SCALE GENOMIC DNA]</scope>
    <source>
        <strain evidence="1 2">IDN1</strain>
    </source>
</reference>